<name>A0A803QS33_CANSA</name>
<protein>
    <submittedName>
        <fullName evidence="1">Uncharacterized protein</fullName>
    </submittedName>
</protein>
<dbReference type="EnsemblPlants" id="evm.model.ctgX222.1">
    <property type="protein sequence ID" value="cds.evm.model.ctgX222.1"/>
    <property type="gene ID" value="evm.TU.ctgX222.1"/>
</dbReference>
<dbReference type="Proteomes" id="UP000596661">
    <property type="component" value="Unassembled WGS sequence"/>
</dbReference>
<sequence length="109" mass="12289">MNSQATENVDRPCRRCGSQLPTIKILTRLQSCGGIAHHGLLGAIISKALLVSFHESSPLFHESFHCCYFRPSFHNYPTCYWPYASSKEGTGRGRVLFQEPLKSRNAYRG</sequence>
<reference evidence="1" key="1">
    <citation type="submission" date="2021-03" db="UniProtKB">
        <authorList>
            <consortium name="EnsemblPlants"/>
        </authorList>
    </citation>
    <scope>IDENTIFICATION</scope>
</reference>
<keyword evidence="2" id="KW-1185">Reference proteome</keyword>
<dbReference type="AlphaFoldDB" id="A0A803QS33"/>
<proteinExistence type="predicted"/>
<dbReference type="Gramene" id="evm.model.ctgX222.1">
    <property type="protein sequence ID" value="cds.evm.model.ctgX222.1"/>
    <property type="gene ID" value="evm.TU.ctgX222.1"/>
</dbReference>
<evidence type="ECO:0000313" key="2">
    <source>
        <dbReference type="Proteomes" id="UP000596661"/>
    </source>
</evidence>
<organism evidence="1 2">
    <name type="scientific">Cannabis sativa</name>
    <name type="common">Hemp</name>
    <name type="synonym">Marijuana</name>
    <dbReference type="NCBI Taxonomy" id="3483"/>
    <lineage>
        <taxon>Eukaryota</taxon>
        <taxon>Viridiplantae</taxon>
        <taxon>Streptophyta</taxon>
        <taxon>Embryophyta</taxon>
        <taxon>Tracheophyta</taxon>
        <taxon>Spermatophyta</taxon>
        <taxon>Magnoliopsida</taxon>
        <taxon>eudicotyledons</taxon>
        <taxon>Gunneridae</taxon>
        <taxon>Pentapetalae</taxon>
        <taxon>rosids</taxon>
        <taxon>fabids</taxon>
        <taxon>Rosales</taxon>
        <taxon>Cannabaceae</taxon>
        <taxon>Cannabis</taxon>
    </lineage>
</organism>
<evidence type="ECO:0000313" key="1">
    <source>
        <dbReference type="EnsemblPlants" id="cds.evm.model.ctgX222.1"/>
    </source>
</evidence>
<accession>A0A803QS33</accession>